<dbReference type="Proteomes" id="UP001060261">
    <property type="component" value="Chromosome"/>
</dbReference>
<dbReference type="EMBL" id="CP104213">
    <property type="protein sequence ID" value="UWX63074.1"/>
    <property type="molecule type" value="Genomic_DNA"/>
</dbReference>
<protein>
    <submittedName>
        <fullName evidence="1">Uncharacterized protein</fullName>
    </submittedName>
</protein>
<proteinExistence type="predicted"/>
<accession>A0ABY5YDC3</accession>
<name>A0ABY5YDC3_9DEIO</name>
<gene>
    <name evidence="1" type="ORF">N0D28_09910</name>
</gene>
<reference evidence="1" key="1">
    <citation type="submission" date="2022-09" db="EMBL/GenBank/DDBJ databases">
        <title>genome sequence of Deinococcus rubellus.</title>
        <authorList>
            <person name="Srinivasan S."/>
        </authorList>
    </citation>
    <scope>NUCLEOTIDE SEQUENCE</scope>
    <source>
        <strain evidence="1">Ant6</strain>
    </source>
</reference>
<evidence type="ECO:0000313" key="1">
    <source>
        <dbReference type="EMBL" id="UWX63074.1"/>
    </source>
</evidence>
<keyword evidence="2" id="KW-1185">Reference proteome</keyword>
<sequence>MPDLTALAAHRQISQGQFEIVHVQPNEFSGPQTELPTQKQ</sequence>
<organism evidence="1 2">
    <name type="scientific">Deinococcus rubellus</name>
    <dbReference type="NCBI Taxonomy" id="1889240"/>
    <lineage>
        <taxon>Bacteria</taxon>
        <taxon>Thermotogati</taxon>
        <taxon>Deinococcota</taxon>
        <taxon>Deinococci</taxon>
        <taxon>Deinococcales</taxon>
        <taxon>Deinococcaceae</taxon>
        <taxon>Deinococcus</taxon>
    </lineage>
</organism>
<evidence type="ECO:0000313" key="2">
    <source>
        <dbReference type="Proteomes" id="UP001060261"/>
    </source>
</evidence>